<evidence type="ECO:0000313" key="3">
    <source>
        <dbReference type="EMBL" id="SPP28239.1"/>
    </source>
</evidence>
<protein>
    <submittedName>
        <fullName evidence="3">Fis family sigma-54 specific transcriptional regulator</fullName>
    </submittedName>
</protein>
<dbReference type="InterPro" id="IPR002197">
    <property type="entry name" value="HTH_Fis"/>
</dbReference>
<dbReference type="Pfam" id="PF02954">
    <property type="entry name" value="HTH_8"/>
    <property type="match status" value="1"/>
</dbReference>
<dbReference type="InterPro" id="IPR010524">
    <property type="entry name" value="Sig_transdc_resp-reg_PrpR_N"/>
</dbReference>
<dbReference type="Pfam" id="PF06506">
    <property type="entry name" value="PrpR_N"/>
    <property type="match status" value="1"/>
</dbReference>
<dbReference type="AlphaFoldDB" id="A0A2X0QHY9"/>
<dbReference type="GO" id="GO:0005524">
    <property type="term" value="F:ATP binding"/>
    <property type="evidence" value="ECO:0007669"/>
    <property type="project" value="InterPro"/>
</dbReference>
<dbReference type="GO" id="GO:0043565">
    <property type="term" value="F:sequence-specific DNA binding"/>
    <property type="evidence" value="ECO:0007669"/>
    <property type="project" value="InterPro"/>
</dbReference>
<dbReference type="InterPro" id="IPR009057">
    <property type="entry name" value="Homeodomain-like_sf"/>
</dbReference>
<dbReference type="SUPFAM" id="SSF46689">
    <property type="entry name" value="Homeodomain-like"/>
    <property type="match status" value="1"/>
</dbReference>
<dbReference type="SUPFAM" id="SSF159800">
    <property type="entry name" value="PrpR receptor domain-like"/>
    <property type="match status" value="1"/>
</dbReference>
<evidence type="ECO:0000259" key="2">
    <source>
        <dbReference type="Pfam" id="PF06506"/>
    </source>
</evidence>
<dbReference type="Proteomes" id="UP000270190">
    <property type="component" value="Unassembled WGS sequence"/>
</dbReference>
<reference evidence="4" key="1">
    <citation type="submission" date="2018-04" db="EMBL/GenBank/DDBJ databases">
        <authorList>
            <person name="Illikoud N."/>
        </authorList>
    </citation>
    <scope>NUCLEOTIDE SEQUENCE [LARGE SCALE GENOMIC DNA]</scope>
</reference>
<gene>
    <name evidence="3" type="ORF">BTBSAS_20109</name>
</gene>
<dbReference type="Gene3D" id="3.40.50.2300">
    <property type="match status" value="1"/>
</dbReference>
<feature type="domain" description="DNA binding HTH" evidence="1">
    <location>
        <begin position="514"/>
        <end position="551"/>
    </location>
</feature>
<evidence type="ECO:0000259" key="1">
    <source>
        <dbReference type="Pfam" id="PF02954"/>
    </source>
</evidence>
<evidence type="ECO:0000313" key="4">
    <source>
        <dbReference type="Proteomes" id="UP000270190"/>
    </source>
</evidence>
<proteinExistence type="predicted"/>
<dbReference type="Gene3D" id="1.10.10.60">
    <property type="entry name" value="Homeodomain-like"/>
    <property type="match status" value="1"/>
</dbReference>
<accession>A0A2X0QHY9</accession>
<dbReference type="RefSeq" id="WP_183117364.1">
    <property type="nucleotide sequence ID" value="NZ_OUNC01000012.1"/>
</dbReference>
<feature type="domain" description="Signal transduction response regulator propionate catabolism activator N-terminal" evidence="2">
    <location>
        <begin position="28"/>
        <end position="188"/>
    </location>
</feature>
<dbReference type="EMBL" id="OUNC01000012">
    <property type="protein sequence ID" value="SPP28239.1"/>
    <property type="molecule type" value="Genomic_DNA"/>
</dbReference>
<organism evidence="3 4">
    <name type="scientific">Brochothrix thermosphacta</name>
    <name type="common">Microbacterium thermosphactum</name>
    <dbReference type="NCBI Taxonomy" id="2756"/>
    <lineage>
        <taxon>Bacteria</taxon>
        <taxon>Bacillati</taxon>
        <taxon>Bacillota</taxon>
        <taxon>Bacilli</taxon>
        <taxon>Bacillales</taxon>
        <taxon>Listeriaceae</taxon>
        <taxon>Brochothrix</taxon>
    </lineage>
</organism>
<dbReference type="PANTHER" id="PTHR32071">
    <property type="entry name" value="TRANSCRIPTIONAL REGULATORY PROTEIN"/>
    <property type="match status" value="1"/>
</dbReference>
<dbReference type="InterPro" id="IPR027417">
    <property type="entry name" value="P-loop_NTPase"/>
</dbReference>
<name>A0A2X0QHY9_BROTH</name>
<sequence>MPLRIEIIAPYASMVPQIEEALPLFDSHHITYHVGNLEEGVTIAQALHPDDTDIIISRGGTAQLIRDAVTIPVIDLQISGYDMIRSLTLAKKQMAHTAIVGFSNITSNAQSIMSLFEWHYQLNTVTHQDDVLPLLFDLKEKGIKQVIGDVVTVTAATKIGLQSILITSGTESLINAITEATHLANHFNKSREIKDVFEALFSESYPNYLLMDSNETIVFQQYKDYQEMPLSDSSLRSLIHVLQQRDKIKTIFKERRTVEVLAQRKKINRKIYYLLVFSKDESEHQRATGIRLISSPPLYHELPAHKTLKSTAQQFLKRRQPLTLVGENGVGKKTFARVLFFSEESDGNLLEVDTRYATNFDVSLENVHTLILKNIKSSHITVALDELITRALSKNIQLILTAEEMGVIHSLQIETGVLYLDGIDGTADNIVELTHFYMTYYHEKYHFKPVKIADAVLQMMQTATYPHHLITLRKTIKLMMSNETKYVIGLDTYQKASAKKRPIATGLDLTGSFKDIERQILEYVLTDEDGNQTKAAERLNINRATLWRKLKD</sequence>
<dbReference type="PRINTS" id="PR01590">
    <property type="entry name" value="HTHFIS"/>
</dbReference>
<dbReference type="GO" id="GO:0000156">
    <property type="term" value="F:phosphorelay response regulator activity"/>
    <property type="evidence" value="ECO:0007669"/>
    <property type="project" value="InterPro"/>
</dbReference>
<dbReference type="Gene3D" id="3.40.50.300">
    <property type="entry name" value="P-loop containing nucleotide triphosphate hydrolases"/>
    <property type="match status" value="1"/>
</dbReference>
<dbReference type="Gene3D" id="3.40.50.10660">
    <property type="entry name" value="PrpR receptor domain-like"/>
    <property type="match status" value="1"/>
</dbReference>
<dbReference type="SUPFAM" id="SSF52540">
    <property type="entry name" value="P-loop containing nucleoside triphosphate hydrolases"/>
    <property type="match status" value="1"/>
</dbReference>